<name>A0ABP5FP84_9MICC</name>
<organism evidence="2 3">
    <name type="scientific">Yaniella flava</name>
    <dbReference type="NCBI Taxonomy" id="287930"/>
    <lineage>
        <taxon>Bacteria</taxon>
        <taxon>Bacillati</taxon>
        <taxon>Actinomycetota</taxon>
        <taxon>Actinomycetes</taxon>
        <taxon>Micrococcales</taxon>
        <taxon>Micrococcaceae</taxon>
        <taxon>Yaniella</taxon>
    </lineage>
</organism>
<sequence length="306" mass="34839">MEPNVQSGPDNLVSATPRRHLGTMPGDNLMLPSDDVTVYTQIFYDFCEATGLEPHQLSSTRLSTVPIPRFTDRREISHMNATSWANPLFWLPQEWRINEEGYCNDTMSLRITWELSMANMYDPVDGFTDVLQLMGLDVDDPETQQRLYQWSAGASDPIFDSFDITGYLNRPDDQDEDWIADIAIEEIEDMLRASWYVNATGLTKMLDESVTEYENTADEIKLQKTIAAQLKLSAVLFDGLVYEDQDAKDVMHVLRPMLDQEGISAVSVAMVLREFYAYVEDANQPSVEYLVNEMTDEPQELSASDQ</sequence>
<accession>A0ABP5FP84</accession>
<dbReference type="RefSeq" id="WP_343956432.1">
    <property type="nucleotide sequence ID" value="NZ_BAAAMN010000014.1"/>
</dbReference>
<gene>
    <name evidence="2" type="ORF">GCM10009720_09200</name>
</gene>
<dbReference type="Proteomes" id="UP001501461">
    <property type="component" value="Unassembled WGS sequence"/>
</dbReference>
<comment type="caution">
    <text evidence="2">The sequence shown here is derived from an EMBL/GenBank/DDBJ whole genome shotgun (WGS) entry which is preliminary data.</text>
</comment>
<protein>
    <submittedName>
        <fullName evidence="2">Uncharacterized protein</fullName>
    </submittedName>
</protein>
<keyword evidence="3" id="KW-1185">Reference proteome</keyword>
<feature type="region of interest" description="Disordered" evidence="1">
    <location>
        <begin position="1"/>
        <end position="26"/>
    </location>
</feature>
<reference evidence="3" key="1">
    <citation type="journal article" date="2019" name="Int. J. Syst. Evol. Microbiol.">
        <title>The Global Catalogue of Microorganisms (GCM) 10K type strain sequencing project: providing services to taxonomists for standard genome sequencing and annotation.</title>
        <authorList>
            <consortium name="The Broad Institute Genomics Platform"/>
            <consortium name="The Broad Institute Genome Sequencing Center for Infectious Disease"/>
            <person name="Wu L."/>
            <person name="Ma J."/>
        </authorList>
    </citation>
    <scope>NUCLEOTIDE SEQUENCE [LARGE SCALE GENOMIC DNA]</scope>
    <source>
        <strain evidence="3">JCM 13595</strain>
    </source>
</reference>
<dbReference type="EMBL" id="BAAAMN010000014">
    <property type="protein sequence ID" value="GAA2031086.1"/>
    <property type="molecule type" value="Genomic_DNA"/>
</dbReference>
<evidence type="ECO:0000313" key="2">
    <source>
        <dbReference type="EMBL" id="GAA2031086.1"/>
    </source>
</evidence>
<evidence type="ECO:0000313" key="3">
    <source>
        <dbReference type="Proteomes" id="UP001501461"/>
    </source>
</evidence>
<proteinExistence type="predicted"/>
<evidence type="ECO:0000256" key="1">
    <source>
        <dbReference type="SAM" id="MobiDB-lite"/>
    </source>
</evidence>